<dbReference type="OrthoDB" id="2745898at2759"/>
<dbReference type="STRING" id="945553.A0A0D2NL04"/>
<sequence length="407" mass="45070">MEVPAGLPLDIVGHIADLLGLVSLRERNSLQPVNDELKMLSLTCKFMVPICRRHLFAHIVFSPDVKWKQGLNEFLLSDPIIVTHYVKTVSITVTQRTGFNTAEYDLLQKICELSSLNSFGISSIDSDWNGYSDTTKLVALSFMAKPTLRHFTLNSIKNFPVAALSLCSGLTELSFYDNCSLDPPGPGHAVQRPAITTLVVKPFRGYNGTFASLLQPMGRNTVIAFGHLKSISVSIRGPAEFIPMCQILERAICLERLDLSVQCYHVPLAGLGASLSANPQPKLRSITLNLDCSHPENDNPLRLPGLNLELRQLSGKNKLEVLEVQVKKGPTVAALNCSKAIAKLWARDFDQLVTAIGAFPALRQVIVDESMPEISSTSIHRKHIPLRETWFPQLQESKAIQFELHPF</sequence>
<reference evidence="2" key="1">
    <citation type="submission" date="2014-04" db="EMBL/GenBank/DDBJ databases">
        <title>Evolutionary Origins and Diversification of the Mycorrhizal Mutualists.</title>
        <authorList>
            <consortium name="DOE Joint Genome Institute"/>
            <consortium name="Mycorrhizal Genomics Consortium"/>
            <person name="Kohler A."/>
            <person name="Kuo A."/>
            <person name="Nagy L.G."/>
            <person name="Floudas D."/>
            <person name="Copeland A."/>
            <person name="Barry K.W."/>
            <person name="Cichocki N."/>
            <person name="Veneault-Fourrey C."/>
            <person name="LaButti K."/>
            <person name="Lindquist E.A."/>
            <person name="Lipzen A."/>
            <person name="Lundell T."/>
            <person name="Morin E."/>
            <person name="Murat C."/>
            <person name="Riley R."/>
            <person name="Ohm R."/>
            <person name="Sun H."/>
            <person name="Tunlid A."/>
            <person name="Henrissat B."/>
            <person name="Grigoriev I.V."/>
            <person name="Hibbett D.S."/>
            <person name="Martin F."/>
        </authorList>
    </citation>
    <scope>NUCLEOTIDE SEQUENCE [LARGE SCALE GENOMIC DNA]</scope>
    <source>
        <strain evidence="2">FD-334 SS-4</strain>
    </source>
</reference>
<keyword evidence="2" id="KW-1185">Reference proteome</keyword>
<proteinExistence type="predicted"/>
<evidence type="ECO:0008006" key="3">
    <source>
        <dbReference type="Google" id="ProtNLM"/>
    </source>
</evidence>
<accession>A0A0D2NL04</accession>
<gene>
    <name evidence="1" type="ORF">HYPSUDRAFT_206310</name>
</gene>
<dbReference type="AlphaFoldDB" id="A0A0D2NL04"/>
<evidence type="ECO:0000313" key="1">
    <source>
        <dbReference type="EMBL" id="KJA17256.1"/>
    </source>
</evidence>
<dbReference type="Proteomes" id="UP000054270">
    <property type="component" value="Unassembled WGS sequence"/>
</dbReference>
<organism evidence="1 2">
    <name type="scientific">Hypholoma sublateritium (strain FD-334 SS-4)</name>
    <dbReference type="NCBI Taxonomy" id="945553"/>
    <lineage>
        <taxon>Eukaryota</taxon>
        <taxon>Fungi</taxon>
        <taxon>Dikarya</taxon>
        <taxon>Basidiomycota</taxon>
        <taxon>Agaricomycotina</taxon>
        <taxon>Agaricomycetes</taxon>
        <taxon>Agaricomycetidae</taxon>
        <taxon>Agaricales</taxon>
        <taxon>Agaricineae</taxon>
        <taxon>Strophariaceae</taxon>
        <taxon>Hypholoma</taxon>
    </lineage>
</organism>
<dbReference type="EMBL" id="KN817606">
    <property type="protein sequence ID" value="KJA17256.1"/>
    <property type="molecule type" value="Genomic_DNA"/>
</dbReference>
<name>A0A0D2NL04_HYPSF</name>
<protein>
    <recommendedName>
        <fullName evidence="3">F-box domain-containing protein</fullName>
    </recommendedName>
</protein>
<evidence type="ECO:0000313" key="2">
    <source>
        <dbReference type="Proteomes" id="UP000054270"/>
    </source>
</evidence>